<organism evidence="1 2">
    <name type="scientific">Dreissena polymorpha</name>
    <name type="common">Zebra mussel</name>
    <name type="synonym">Mytilus polymorpha</name>
    <dbReference type="NCBI Taxonomy" id="45954"/>
    <lineage>
        <taxon>Eukaryota</taxon>
        <taxon>Metazoa</taxon>
        <taxon>Spiralia</taxon>
        <taxon>Lophotrochozoa</taxon>
        <taxon>Mollusca</taxon>
        <taxon>Bivalvia</taxon>
        <taxon>Autobranchia</taxon>
        <taxon>Heteroconchia</taxon>
        <taxon>Euheterodonta</taxon>
        <taxon>Imparidentia</taxon>
        <taxon>Neoheterodontei</taxon>
        <taxon>Myida</taxon>
        <taxon>Dreissenoidea</taxon>
        <taxon>Dreissenidae</taxon>
        <taxon>Dreissena</taxon>
    </lineage>
</organism>
<keyword evidence="2" id="KW-1185">Reference proteome</keyword>
<reference evidence="1" key="2">
    <citation type="submission" date="2020-11" db="EMBL/GenBank/DDBJ databases">
        <authorList>
            <person name="McCartney M.A."/>
            <person name="Auch B."/>
            <person name="Kono T."/>
            <person name="Mallez S."/>
            <person name="Becker A."/>
            <person name="Gohl D.M."/>
            <person name="Silverstein K.A.T."/>
            <person name="Koren S."/>
            <person name="Bechman K.B."/>
            <person name="Herman A."/>
            <person name="Abrahante J.E."/>
            <person name="Garbe J."/>
        </authorList>
    </citation>
    <scope>NUCLEOTIDE SEQUENCE</scope>
    <source>
        <strain evidence="1">Duluth1</strain>
        <tissue evidence="1">Whole animal</tissue>
    </source>
</reference>
<reference evidence="1" key="1">
    <citation type="journal article" date="2019" name="bioRxiv">
        <title>The Genome of the Zebra Mussel, Dreissena polymorpha: A Resource for Invasive Species Research.</title>
        <authorList>
            <person name="McCartney M.A."/>
            <person name="Auch B."/>
            <person name="Kono T."/>
            <person name="Mallez S."/>
            <person name="Zhang Y."/>
            <person name="Obille A."/>
            <person name="Becker A."/>
            <person name="Abrahante J.E."/>
            <person name="Garbe J."/>
            <person name="Badalamenti J.P."/>
            <person name="Herman A."/>
            <person name="Mangelson H."/>
            <person name="Liachko I."/>
            <person name="Sullivan S."/>
            <person name="Sone E.D."/>
            <person name="Koren S."/>
            <person name="Silverstein K.A.T."/>
            <person name="Beckman K.B."/>
            <person name="Gohl D.M."/>
        </authorList>
    </citation>
    <scope>NUCLEOTIDE SEQUENCE</scope>
    <source>
        <strain evidence="1">Duluth1</strain>
        <tissue evidence="1">Whole animal</tissue>
    </source>
</reference>
<name>A0A9D4J415_DREPO</name>
<sequence length="149" mass="16610">MLAVDCHGPVVNMLLYNRANGGLNRPKSIKEYHHWSTPEETTADWTTHTRPYTTPTWHFHSTPYTTLTYTSLAPKGLLLSLLRNMYDDANTMSALAHGLTDKVATVEEVAGNTKSLLLQVLQHVDSDIMIISQMTQGLIDDIKTAEDIA</sequence>
<dbReference type="EMBL" id="JAIWYP010000007">
    <property type="protein sequence ID" value="KAH3799026.1"/>
    <property type="molecule type" value="Genomic_DNA"/>
</dbReference>
<comment type="caution">
    <text evidence="1">The sequence shown here is derived from an EMBL/GenBank/DDBJ whole genome shotgun (WGS) entry which is preliminary data.</text>
</comment>
<evidence type="ECO:0000313" key="2">
    <source>
        <dbReference type="Proteomes" id="UP000828390"/>
    </source>
</evidence>
<proteinExistence type="predicted"/>
<accession>A0A9D4J415</accession>
<dbReference type="Proteomes" id="UP000828390">
    <property type="component" value="Unassembled WGS sequence"/>
</dbReference>
<gene>
    <name evidence="1" type="ORF">DPMN_152630</name>
</gene>
<evidence type="ECO:0000313" key="1">
    <source>
        <dbReference type="EMBL" id="KAH3799026.1"/>
    </source>
</evidence>
<protein>
    <submittedName>
        <fullName evidence="1">Uncharacterized protein</fullName>
    </submittedName>
</protein>
<dbReference type="AlphaFoldDB" id="A0A9D4J415"/>